<sequence length="606" mass="65672">MTSVAAAVYAFPSGWNATVAHADLTRVIDTAAANSCRTFPPVSAKWVRNHYRWIVWKRAALIRAYAVAHDAQNGTYTLRGGTSDAVVQVSVPWTESAVLDQLRYRYEREVHRAHRSVLMKVLEKDEAAHRAMVLCVARRTGPAAIEVTDGWYSAVAQLDGTLARALDRGRLAVGSKVAVWGAQLAASAGDGPVEATAALDAAADFEPDGTEVPLGSTVPALRLHANGVKPARYDARLGAAASPLLPLALRGAAPQGGLVSAVRVQVLRKYPVQYQERRGDGTRVTRNTRDERAAEREYNDQVLAQHCARHVSGAAVVNMEDEELARMCVTGAVDQVVQGADGVERQRILDRLAALPEKVVHEAREALRRQVTPLVRIKVACVMPVGARGGERVRTAVVTCWRPDDALLGEVVEGRCFEVQFLTVSGTYRDQLRFSTMRGTRWRRIDVPAGVRSVFTPRVLLDDYRTLATASAGTEVDLTGVIVEAHFVQGGPTMELWVMDATGVGFVCIKAMERVRLAAFHDRYLAVAGTPITVRNAALAGRIGAVPELRTSYDESEFSVGAAATGKAKLDVAAAVARLDVARHPMRDVDWDAFFASSAGRVDNDE</sequence>
<dbReference type="eggNOG" id="KOG4751">
    <property type="taxonomic scope" value="Eukaryota"/>
</dbReference>
<name>A0A0L0S098_ALLM3</name>
<reference evidence="3 4" key="1">
    <citation type="submission" date="2009-11" db="EMBL/GenBank/DDBJ databases">
        <title>Annotation of Allomyces macrogynus ATCC 38327.</title>
        <authorList>
            <consortium name="The Broad Institute Genome Sequencing Platform"/>
            <person name="Russ C."/>
            <person name="Cuomo C."/>
            <person name="Burger G."/>
            <person name="Gray M.W."/>
            <person name="Holland P.W.H."/>
            <person name="King N."/>
            <person name="Lang F.B.F."/>
            <person name="Roger A.J."/>
            <person name="Ruiz-Trillo I."/>
            <person name="Young S.K."/>
            <person name="Zeng Q."/>
            <person name="Gargeya S."/>
            <person name="Fitzgerald M."/>
            <person name="Haas B."/>
            <person name="Abouelleil A."/>
            <person name="Alvarado L."/>
            <person name="Arachchi H.M."/>
            <person name="Berlin A."/>
            <person name="Chapman S.B."/>
            <person name="Gearin G."/>
            <person name="Goldberg J."/>
            <person name="Griggs A."/>
            <person name="Gujja S."/>
            <person name="Hansen M."/>
            <person name="Heiman D."/>
            <person name="Howarth C."/>
            <person name="Larimer J."/>
            <person name="Lui A."/>
            <person name="MacDonald P.J.P."/>
            <person name="McCowen C."/>
            <person name="Montmayeur A."/>
            <person name="Murphy C."/>
            <person name="Neiman D."/>
            <person name="Pearson M."/>
            <person name="Priest M."/>
            <person name="Roberts A."/>
            <person name="Saif S."/>
            <person name="Shea T."/>
            <person name="Sisk P."/>
            <person name="Stolte C."/>
            <person name="Sykes S."/>
            <person name="Wortman J."/>
            <person name="Nusbaum C."/>
            <person name="Birren B."/>
        </authorList>
    </citation>
    <scope>NUCLEOTIDE SEQUENCE [LARGE SCALE GENOMIC DNA]</scope>
    <source>
        <strain evidence="3 4">ATCC 38327</strain>
    </source>
</reference>
<dbReference type="GO" id="GO:0000724">
    <property type="term" value="P:double-strand break repair via homologous recombination"/>
    <property type="evidence" value="ECO:0007669"/>
    <property type="project" value="InterPro"/>
</dbReference>
<dbReference type="InterPro" id="IPR036315">
    <property type="entry name" value="BRCA2_hlx_sf"/>
</dbReference>
<dbReference type="VEuPathDB" id="FungiDB:AMAG_01677"/>
<dbReference type="STRING" id="578462.A0A0L0S098"/>
<dbReference type="Proteomes" id="UP000054350">
    <property type="component" value="Unassembled WGS sequence"/>
</dbReference>
<dbReference type="InterPro" id="IPR015252">
    <property type="entry name" value="BRCA2_hlx"/>
</dbReference>
<keyword evidence="4" id="KW-1185">Reference proteome</keyword>
<dbReference type="SUPFAM" id="SSF50249">
    <property type="entry name" value="Nucleic acid-binding proteins"/>
    <property type="match status" value="2"/>
</dbReference>
<dbReference type="Gene3D" id="2.40.50.140">
    <property type="entry name" value="Nucleic acid-binding proteins"/>
    <property type="match status" value="2"/>
</dbReference>
<organism evidence="3 4">
    <name type="scientific">Allomyces macrogynus (strain ATCC 38327)</name>
    <name type="common">Allomyces javanicus var. macrogynus</name>
    <dbReference type="NCBI Taxonomy" id="578462"/>
    <lineage>
        <taxon>Eukaryota</taxon>
        <taxon>Fungi</taxon>
        <taxon>Fungi incertae sedis</taxon>
        <taxon>Blastocladiomycota</taxon>
        <taxon>Blastocladiomycetes</taxon>
        <taxon>Blastocladiales</taxon>
        <taxon>Blastocladiaceae</taxon>
        <taxon>Allomyces</taxon>
    </lineage>
</organism>
<dbReference type="GO" id="GO:0006355">
    <property type="term" value="P:regulation of DNA-templated transcription"/>
    <property type="evidence" value="ECO:0007669"/>
    <property type="project" value="TreeGrafter"/>
</dbReference>
<dbReference type="AlphaFoldDB" id="A0A0L0S098"/>
<evidence type="ECO:0000313" key="4">
    <source>
        <dbReference type="Proteomes" id="UP000054350"/>
    </source>
</evidence>
<evidence type="ECO:0008006" key="5">
    <source>
        <dbReference type="Google" id="ProtNLM"/>
    </source>
</evidence>
<evidence type="ECO:0000313" key="3">
    <source>
        <dbReference type="EMBL" id="KNE55806.1"/>
    </source>
</evidence>
<dbReference type="PANTHER" id="PTHR11289">
    <property type="entry name" value="BREAST CANCER TYPE 2 SUSCEPTIBILITY PROTEIN BRCA2"/>
    <property type="match status" value="1"/>
</dbReference>
<dbReference type="Pfam" id="PF09169">
    <property type="entry name" value="BRCA-2_helical"/>
    <property type="match status" value="1"/>
</dbReference>
<dbReference type="InterPro" id="IPR012340">
    <property type="entry name" value="NA-bd_OB-fold"/>
</dbReference>
<dbReference type="SUPFAM" id="SSF81872">
    <property type="entry name" value="BRCA2 helical domain"/>
    <property type="match status" value="1"/>
</dbReference>
<dbReference type="InterPro" id="IPR015525">
    <property type="entry name" value="BRCA2"/>
</dbReference>
<dbReference type="InterPro" id="IPR015187">
    <property type="entry name" value="BRCA2_OB_1"/>
</dbReference>
<evidence type="ECO:0000259" key="1">
    <source>
        <dbReference type="Pfam" id="PF09103"/>
    </source>
</evidence>
<accession>A0A0L0S098</accession>
<gene>
    <name evidence="3" type="ORF">AMAG_01677</name>
</gene>
<reference evidence="4" key="2">
    <citation type="submission" date="2009-11" db="EMBL/GenBank/DDBJ databases">
        <title>The Genome Sequence of Allomyces macrogynus strain ATCC 38327.</title>
        <authorList>
            <consortium name="The Broad Institute Genome Sequencing Platform"/>
            <person name="Russ C."/>
            <person name="Cuomo C."/>
            <person name="Shea T."/>
            <person name="Young S.K."/>
            <person name="Zeng Q."/>
            <person name="Koehrsen M."/>
            <person name="Haas B."/>
            <person name="Borodovsky M."/>
            <person name="Guigo R."/>
            <person name="Alvarado L."/>
            <person name="Berlin A."/>
            <person name="Borenstein D."/>
            <person name="Chen Z."/>
            <person name="Engels R."/>
            <person name="Freedman E."/>
            <person name="Gellesch M."/>
            <person name="Goldberg J."/>
            <person name="Griggs A."/>
            <person name="Gujja S."/>
            <person name="Heiman D."/>
            <person name="Hepburn T."/>
            <person name="Howarth C."/>
            <person name="Jen D."/>
            <person name="Larson L."/>
            <person name="Lewis B."/>
            <person name="Mehta T."/>
            <person name="Park D."/>
            <person name="Pearson M."/>
            <person name="Roberts A."/>
            <person name="Saif S."/>
            <person name="Shenoy N."/>
            <person name="Sisk P."/>
            <person name="Stolte C."/>
            <person name="Sykes S."/>
            <person name="Walk T."/>
            <person name="White J."/>
            <person name="Yandava C."/>
            <person name="Burger G."/>
            <person name="Gray M.W."/>
            <person name="Holland P.W.H."/>
            <person name="King N."/>
            <person name="Lang F.B.F."/>
            <person name="Roger A.J."/>
            <person name="Ruiz-Trillo I."/>
            <person name="Lander E."/>
            <person name="Nusbaum C."/>
        </authorList>
    </citation>
    <scope>NUCLEOTIDE SEQUENCE [LARGE SCALE GENOMIC DNA]</scope>
    <source>
        <strain evidence="4">ATCC 38327</strain>
    </source>
</reference>
<feature type="domain" description="Breast cancer type 2 susceptibility protein helical" evidence="2">
    <location>
        <begin position="42"/>
        <end position="65"/>
    </location>
</feature>
<dbReference type="OrthoDB" id="21095at2759"/>
<dbReference type="Pfam" id="PF09103">
    <property type="entry name" value="BRCA-2_OB1"/>
    <property type="match status" value="1"/>
</dbReference>
<proteinExistence type="predicted"/>
<feature type="domain" description="BRCA2 OB1" evidence="1">
    <location>
        <begin position="116"/>
        <end position="239"/>
    </location>
</feature>
<dbReference type="EMBL" id="GG745329">
    <property type="protein sequence ID" value="KNE55806.1"/>
    <property type="molecule type" value="Genomic_DNA"/>
</dbReference>
<evidence type="ECO:0000259" key="2">
    <source>
        <dbReference type="Pfam" id="PF09169"/>
    </source>
</evidence>
<dbReference type="PANTHER" id="PTHR11289:SF0">
    <property type="entry name" value="BREAST CANCER TYPE 2 SUSCEPTIBILITY PROTEIN"/>
    <property type="match status" value="1"/>
</dbReference>
<protein>
    <recommendedName>
        <fullName evidence="5">BRCA2 OB1 domain-containing protein</fullName>
    </recommendedName>
</protein>